<proteinExistence type="predicted"/>
<evidence type="ECO:0000259" key="3">
    <source>
        <dbReference type="Pfam" id="PF05043"/>
    </source>
</evidence>
<organism evidence="4 5">
    <name type="scientific">Aequitasia blattaphilus</name>
    <dbReference type="NCBI Taxonomy" id="2949332"/>
    <lineage>
        <taxon>Bacteria</taxon>
        <taxon>Bacillati</taxon>
        <taxon>Bacillota</taxon>
        <taxon>Clostridia</taxon>
        <taxon>Lachnospirales</taxon>
        <taxon>Lachnospiraceae</taxon>
        <taxon>Aequitasia</taxon>
    </lineage>
</organism>
<keyword evidence="5" id="KW-1185">Reference proteome</keyword>
<evidence type="ECO:0000313" key="5">
    <source>
        <dbReference type="Proteomes" id="UP001523566"/>
    </source>
</evidence>
<keyword evidence="1" id="KW-0805">Transcription regulation</keyword>
<protein>
    <submittedName>
        <fullName evidence="4">Helix-turn-helix domain-containing protein</fullName>
    </submittedName>
</protein>
<dbReference type="Pfam" id="PF05043">
    <property type="entry name" value="Mga"/>
    <property type="match status" value="1"/>
</dbReference>
<dbReference type="Gene3D" id="1.10.10.10">
    <property type="entry name" value="Winged helix-like DNA-binding domain superfamily/Winged helix DNA-binding domain"/>
    <property type="match status" value="1"/>
</dbReference>
<dbReference type="EMBL" id="JAMZFW010000027">
    <property type="protein sequence ID" value="MCP1103462.1"/>
    <property type="molecule type" value="Genomic_DNA"/>
</dbReference>
<dbReference type="PANTHER" id="PTHR30185:SF18">
    <property type="entry name" value="TRANSCRIPTIONAL REGULATOR MTLR"/>
    <property type="match status" value="1"/>
</dbReference>
<evidence type="ECO:0000256" key="2">
    <source>
        <dbReference type="ARBA" id="ARBA00023163"/>
    </source>
</evidence>
<dbReference type="PANTHER" id="PTHR30185">
    <property type="entry name" value="CRYPTIC BETA-GLUCOSIDE BGL OPERON ANTITERMINATOR"/>
    <property type="match status" value="1"/>
</dbReference>
<gene>
    <name evidence="4" type="ORF">NK125_13725</name>
</gene>
<dbReference type="Proteomes" id="UP001523566">
    <property type="component" value="Unassembled WGS sequence"/>
</dbReference>
<dbReference type="InterPro" id="IPR050661">
    <property type="entry name" value="BglG_antiterminators"/>
</dbReference>
<feature type="domain" description="Mga helix-turn-helix" evidence="3">
    <location>
        <begin position="81"/>
        <end position="163"/>
    </location>
</feature>
<dbReference type="RefSeq" id="WP_262067234.1">
    <property type="nucleotide sequence ID" value="NZ_JAMXOD010000027.1"/>
</dbReference>
<keyword evidence="2" id="KW-0804">Transcription</keyword>
<evidence type="ECO:0000256" key="1">
    <source>
        <dbReference type="ARBA" id="ARBA00023015"/>
    </source>
</evidence>
<reference evidence="4 5" key="1">
    <citation type="journal article" date="2022" name="Genome Biol. Evol.">
        <title>Host diet, physiology and behaviors set the stage for Lachnospiraceae cladogenesis.</title>
        <authorList>
            <person name="Vera-Ponce De Leon A."/>
            <person name="Schneider M."/>
            <person name="Jahnes B.C."/>
            <person name="Sadowski V."/>
            <person name="Camuy-Velez L.A."/>
            <person name="Duan J."/>
            <person name="Sabree Z.L."/>
        </authorList>
    </citation>
    <scope>NUCLEOTIDE SEQUENCE [LARGE SCALE GENOMIC DNA]</scope>
    <source>
        <strain evidence="4 5">PAL113</strain>
    </source>
</reference>
<sequence>MELFNLIEKKDRLQISIIRYLLDVDMHANITDLMNHLEVTPFRFYDSLNELSLVLSHLELDLEITVRPEANSISLKKSNHTNLNMLYYYYLKQSTDYKLFTYLYQHPNYSIYELSQALSLSEASIYRCIARLNTYLEEFDIKIRGGKIYGDELQVSYFFFKLFWNSIPLNKIDALENDESSLLFIELLEKRLSQNFTATTKAKLCLWIKILKTRTKKENPIESKWVLNKICHEQINDPIYQVVRDVYFLSANHSSPCFEYKVAYLYLFVSALFILQPENNLLLDSTYWGTFNPQVIQLNENVVQAVKAKYHIDVHEVDPEFVRNWKYLLTQLHSTILFFKGNITFFDDKILFDRLREENNLSKNSSLTDSILQGTEDILGFSLPKAARTWLVSIHSYFISQMRLFSQARISIGILCNRNNFQTNIMLESIDKDFSNKFSIHSERAETGRKYDILISDSEFSTNLYSFKDLYIINDFKTQADQRALTLLLKKYTQKG</sequence>
<accession>A0ABT1EG64</accession>
<comment type="caution">
    <text evidence="4">The sequence shown here is derived from an EMBL/GenBank/DDBJ whole genome shotgun (WGS) entry which is preliminary data.</text>
</comment>
<dbReference type="InterPro" id="IPR036388">
    <property type="entry name" value="WH-like_DNA-bd_sf"/>
</dbReference>
<dbReference type="InterPro" id="IPR007737">
    <property type="entry name" value="Mga_HTH"/>
</dbReference>
<evidence type="ECO:0000313" key="4">
    <source>
        <dbReference type="EMBL" id="MCP1103462.1"/>
    </source>
</evidence>
<name>A0ABT1EG64_9FIRM</name>